<sequence>MSMFKKILIANRGEIACRIIRTAQALGYRTVAVYSEADARALHVALADEAVCIGPAPVRESYLNVAALLAAARSTGADAVHPGYGFLSENDGFAQACLDAGLVFIGPDPQAILKMGNKAGAKRLMLAAGVPCVPGYQGTDQSDATLLTKAAEIGFPIMVKAAAGGGGRGMRLVEHPQDLAVALVSARSEAGNAFGSEELILERAVMEPRHVEIQVFGDQHGHIIHLGERDCSIQRRHQKVFEEAPSPAVTPELRAQMGAAAVAAARTVNYVGAGTVEFLLDREGRFYFLEMNTRLQVEHPVTECITGLDLVAWQIAVARGEPLPLTQEQVQLNGHAIEVRLYAEDPYAGFLPQSGDVALWSPPTGEGVRVDHGLASGQTVSPHYDPMIAKIIAHGATRDEARRRLIGALQRTRLLGLPHNRAFLEAVASHPAFAAGETTTAFIAQHFGAAALVRPQPDSLALALAGTLWFEASATPVAAAPWRSSGPARWPMLIGEGEHRHAVHITVTGAHRYTLEVGAALHHVTLSGRQGECLHLIADGVQQHAAAVFAGGVLHLELGDLSASFEDLTYDPPAAAAGSAESRVLAPMNGRVLAVDVQPGDTVTKGQRLVVLEAMKMEHQLLVRRDGVVDQVAVRAGDQVATRALLVSLVEQPD</sequence>
<feature type="domain" description="Lipoyl-binding" evidence="8">
    <location>
        <begin position="574"/>
        <end position="650"/>
    </location>
</feature>
<keyword evidence="6" id="KW-0092">Biotin</keyword>
<feature type="domain" description="ATP-grasp" evidence="9">
    <location>
        <begin position="122"/>
        <end position="319"/>
    </location>
</feature>
<evidence type="ECO:0000256" key="4">
    <source>
        <dbReference type="ARBA" id="ARBA00022840"/>
    </source>
</evidence>
<dbReference type="SUPFAM" id="SSF52440">
    <property type="entry name" value="PreATP-grasp domain"/>
    <property type="match status" value="1"/>
</dbReference>
<evidence type="ECO:0000256" key="7">
    <source>
        <dbReference type="PROSITE-ProRule" id="PRU00409"/>
    </source>
</evidence>
<keyword evidence="2" id="KW-0436">Ligase</keyword>
<dbReference type="InterPro" id="IPR005482">
    <property type="entry name" value="Biotin_COase_C"/>
</dbReference>
<dbReference type="Pfam" id="PF02785">
    <property type="entry name" value="Biotin_carb_C"/>
    <property type="match status" value="1"/>
</dbReference>
<evidence type="ECO:0000313" key="11">
    <source>
        <dbReference type="EMBL" id="NWF45085.1"/>
    </source>
</evidence>
<dbReference type="InterPro" id="IPR011054">
    <property type="entry name" value="Rudment_hybrid_motif"/>
</dbReference>
<dbReference type="Pfam" id="PF02786">
    <property type="entry name" value="CPSase_L_D2"/>
    <property type="match status" value="1"/>
</dbReference>
<dbReference type="InterPro" id="IPR005479">
    <property type="entry name" value="CPAse_ATP-bd"/>
</dbReference>
<dbReference type="NCBIfam" id="NF006367">
    <property type="entry name" value="PRK08591.1"/>
    <property type="match status" value="1"/>
</dbReference>
<dbReference type="InterPro" id="IPR016185">
    <property type="entry name" value="PreATP-grasp_dom_sf"/>
</dbReference>
<dbReference type="GO" id="GO:0046872">
    <property type="term" value="F:metal ion binding"/>
    <property type="evidence" value="ECO:0007669"/>
    <property type="project" value="InterPro"/>
</dbReference>
<dbReference type="PROSITE" id="PS00866">
    <property type="entry name" value="CPSASE_1"/>
    <property type="match status" value="1"/>
</dbReference>
<feature type="domain" description="Biotin carboxylation" evidence="10">
    <location>
        <begin position="3"/>
        <end position="448"/>
    </location>
</feature>
<dbReference type="CDD" id="cd06850">
    <property type="entry name" value="biotinyl_domain"/>
    <property type="match status" value="1"/>
</dbReference>
<dbReference type="SMART" id="SM00878">
    <property type="entry name" value="Biotin_carb_C"/>
    <property type="match status" value="1"/>
</dbReference>
<evidence type="ECO:0000256" key="1">
    <source>
        <dbReference type="ARBA" id="ARBA00001953"/>
    </source>
</evidence>
<dbReference type="InterPro" id="IPR011764">
    <property type="entry name" value="Biotin_carboxylation_dom"/>
</dbReference>
<dbReference type="PANTHER" id="PTHR18866">
    <property type="entry name" value="CARBOXYLASE:PYRUVATE/ACETYL-COA/PROPIONYL-COA CARBOXYLASE"/>
    <property type="match status" value="1"/>
</dbReference>
<dbReference type="FunFam" id="3.30.1490.20:FF:000003">
    <property type="entry name" value="acetyl-CoA carboxylase isoform X1"/>
    <property type="match status" value="1"/>
</dbReference>
<dbReference type="EMBL" id="VYGV01000006">
    <property type="protein sequence ID" value="NWF45085.1"/>
    <property type="molecule type" value="Genomic_DNA"/>
</dbReference>
<protein>
    <submittedName>
        <fullName evidence="11">Acetyl/propionyl/methylcrotonyl-CoA carboxylase subunit alpha</fullName>
    </submittedName>
</protein>
<name>A0A7Y8GUH7_9BURK</name>
<dbReference type="SUPFAM" id="SSF51230">
    <property type="entry name" value="Single hybrid motif"/>
    <property type="match status" value="1"/>
</dbReference>
<dbReference type="FunFam" id="3.30.470.20:FF:000028">
    <property type="entry name" value="Methylcrotonoyl-CoA carboxylase subunit alpha, mitochondrial"/>
    <property type="match status" value="1"/>
</dbReference>
<evidence type="ECO:0000259" key="9">
    <source>
        <dbReference type="PROSITE" id="PS50975"/>
    </source>
</evidence>
<evidence type="ECO:0000259" key="10">
    <source>
        <dbReference type="PROSITE" id="PS50979"/>
    </source>
</evidence>
<dbReference type="GO" id="GO:0016874">
    <property type="term" value="F:ligase activity"/>
    <property type="evidence" value="ECO:0007669"/>
    <property type="project" value="UniProtKB-KW"/>
</dbReference>
<evidence type="ECO:0000259" key="8">
    <source>
        <dbReference type="PROSITE" id="PS50968"/>
    </source>
</evidence>
<dbReference type="Pfam" id="PF00289">
    <property type="entry name" value="Biotin_carb_N"/>
    <property type="match status" value="1"/>
</dbReference>
<dbReference type="PROSITE" id="PS00188">
    <property type="entry name" value="BIOTIN"/>
    <property type="match status" value="1"/>
</dbReference>
<evidence type="ECO:0000256" key="6">
    <source>
        <dbReference type="ARBA" id="ARBA00023267"/>
    </source>
</evidence>
<dbReference type="FunFam" id="3.40.50.20:FF:000010">
    <property type="entry name" value="Propionyl-CoA carboxylase subunit alpha"/>
    <property type="match status" value="1"/>
</dbReference>
<keyword evidence="12" id="KW-1185">Reference proteome</keyword>
<evidence type="ECO:0000256" key="5">
    <source>
        <dbReference type="ARBA" id="ARBA00022946"/>
    </source>
</evidence>
<dbReference type="InterPro" id="IPR011761">
    <property type="entry name" value="ATP-grasp"/>
</dbReference>
<dbReference type="PROSITE" id="PS50975">
    <property type="entry name" value="ATP_GRASP"/>
    <property type="match status" value="1"/>
</dbReference>
<dbReference type="SUPFAM" id="SSF56059">
    <property type="entry name" value="Glutathione synthetase ATP-binding domain-like"/>
    <property type="match status" value="1"/>
</dbReference>
<dbReference type="PROSITE" id="PS00867">
    <property type="entry name" value="CPSASE_2"/>
    <property type="match status" value="1"/>
</dbReference>
<dbReference type="PROSITE" id="PS50979">
    <property type="entry name" value="BC"/>
    <property type="match status" value="1"/>
</dbReference>
<keyword evidence="5" id="KW-0809">Transit peptide</keyword>
<gene>
    <name evidence="11" type="ORF">F3K02_07440</name>
</gene>
<keyword evidence="4 7" id="KW-0067">ATP-binding</keyword>
<dbReference type="InterPro" id="IPR005481">
    <property type="entry name" value="BC-like_N"/>
</dbReference>
<organism evidence="11 12">
    <name type="scientific">Hydrogenophaga aromaticivorans</name>
    <dbReference type="NCBI Taxonomy" id="2610898"/>
    <lineage>
        <taxon>Bacteria</taxon>
        <taxon>Pseudomonadati</taxon>
        <taxon>Pseudomonadota</taxon>
        <taxon>Betaproteobacteria</taxon>
        <taxon>Burkholderiales</taxon>
        <taxon>Comamonadaceae</taxon>
        <taxon>Hydrogenophaga</taxon>
    </lineage>
</organism>
<dbReference type="InterPro" id="IPR011053">
    <property type="entry name" value="Single_hybrid_motif"/>
</dbReference>
<evidence type="ECO:0000256" key="3">
    <source>
        <dbReference type="ARBA" id="ARBA00022741"/>
    </source>
</evidence>
<reference evidence="11 12" key="1">
    <citation type="submission" date="2019-09" db="EMBL/GenBank/DDBJ databases">
        <title>Hydrogenophaga aromatica sp. nov., isolated from a para-xylene-degrading enrichment culture.</title>
        <authorList>
            <person name="Tancsics A."/>
            <person name="Banerjee S."/>
        </authorList>
    </citation>
    <scope>NUCLEOTIDE SEQUENCE [LARGE SCALE GENOMIC DNA]</scope>
    <source>
        <strain evidence="11 12">D2P1</strain>
    </source>
</reference>
<accession>A0A7Y8GUH7</accession>
<dbReference type="Pfam" id="PF00364">
    <property type="entry name" value="Biotin_lipoyl"/>
    <property type="match status" value="1"/>
</dbReference>
<dbReference type="InterPro" id="IPR050856">
    <property type="entry name" value="Biotin_carboxylase_complex"/>
</dbReference>
<dbReference type="InterPro" id="IPR001882">
    <property type="entry name" value="Biotin_BS"/>
</dbReference>
<dbReference type="GO" id="GO:0005524">
    <property type="term" value="F:ATP binding"/>
    <property type="evidence" value="ECO:0007669"/>
    <property type="project" value="UniProtKB-UniRule"/>
</dbReference>
<evidence type="ECO:0000313" key="12">
    <source>
        <dbReference type="Proteomes" id="UP000545507"/>
    </source>
</evidence>
<keyword evidence="3 7" id="KW-0547">Nucleotide-binding</keyword>
<proteinExistence type="predicted"/>
<dbReference type="FunFam" id="2.40.50.100:FF:000003">
    <property type="entry name" value="Acetyl-CoA carboxylase biotin carboxyl carrier protein"/>
    <property type="match status" value="1"/>
</dbReference>
<dbReference type="SUPFAM" id="SSF51246">
    <property type="entry name" value="Rudiment single hybrid motif"/>
    <property type="match status" value="1"/>
</dbReference>
<dbReference type="AlphaFoldDB" id="A0A7Y8GUH7"/>
<dbReference type="Gene3D" id="3.30.470.20">
    <property type="entry name" value="ATP-grasp fold, B domain"/>
    <property type="match status" value="1"/>
</dbReference>
<dbReference type="InterPro" id="IPR000089">
    <property type="entry name" value="Biotin_lipoyl"/>
</dbReference>
<evidence type="ECO:0000256" key="2">
    <source>
        <dbReference type="ARBA" id="ARBA00022598"/>
    </source>
</evidence>
<comment type="cofactor">
    <cofactor evidence="1">
        <name>biotin</name>
        <dbReference type="ChEBI" id="CHEBI:57586"/>
    </cofactor>
</comment>
<dbReference type="PROSITE" id="PS50968">
    <property type="entry name" value="BIOTINYL_LIPOYL"/>
    <property type="match status" value="1"/>
</dbReference>
<dbReference type="Proteomes" id="UP000545507">
    <property type="component" value="Unassembled WGS sequence"/>
</dbReference>
<dbReference type="Gene3D" id="2.40.50.100">
    <property type="match status" value="1"/>
</dbReference>
<comment type="caution">
    <text evidence="11">The sequence shown here is derived from an EMBL/GenBank/DDBJ whole genome shotgun (WGS) entry which is preliminary data.</text>
</comment>
<dbReference type="PANTHER" id="PTHR18866:SF33">
    <property type="entry name" value="METHYLCROTONOYL-COA CARBOXYLASE SUBUNIT ALPHA, MITOCHONDRIAL-RELATED"/>
    <property type="match status" value="1"/>
</dbReference>